<comment type="subunit">
    <text evidence="13">Acetyl-CoA carboxylase is a heterohexamer composed of biotin carboxyl carrier protein (AccB), biotin carboxylase (AccC) and two subunits each of ACCase subunit alpha (AccA) and ACCase subunit beta (AccD).</text>
</comment>
<dbReference type="InterPro" id="IPR034733">
    <property type="entry name" value="AcCoA_carboxyl_beta"/>
</dbReference>
<keyword evidence="9 13" id="KW-0067">ATP-binding</keyword>
<feature type="compositionally biased region" description="Low complexity" evidence="14">
    <location>
        <begin position="302"/>
        <end position="319"/>
    </location>
</feature>
<evidence type="ECO:0000256" key="11">
    <source>
        <dbReference type="ARBA" id="ARBA00023160"/>
    </source>
</evidence>
<dbReference type="SUPFAM" id="SSF52096">
    <property type="entry name" value="ClpP/crotonase"/>
    <property type="match status" value="1"/>
</dbReference>
<dbReference type="RefSeq" id="WP_064700394.1">
    <property type="nucleotide sequence ID" value="NZ_BDEO01000011.1"/>
</dbReference>
<comment type="catalytic activity">
    <reaction evidence="13">
        <text>N(6)-carboxybiotinyl-L-lysyl-[protein] + acetyl-CoA = N(6)-biotinyl-L-lysyl-[protein] + malonyl-CoA</text>
        <dbReference type="Rhea" id="RHEA:54728"/>
        <dbReference type="Rhea" id="RHEA-COMP:10505"/>
        <dbReference type="Rhea" id="RHEA-COMP:10506"/>
        <dbReference type="ChEBI" id="CHEBI:57288"/>
        <dbReference type="ChEBI" id="CHEBI:57384"/>
        <dbReference type="ChEBI" id="CHEBI:83144"/>
        <dbReference type="ChEBI" id="CHEBI:83145"/>
        <dbReference type="EC" id="2.1.3.15"/>
    </reaction>
</comment>
<keyword evidence="10 13" id="KW-0443">Lipid metabolism</keyword>
<evidence type="ECO:0000256" key="7">
    <source>
        <dbReference type="ARBA" id="ARBA00022832"/>
    </source>
</evidence>
<comment type="pathway">
    <text evidence="13">Lipid metabolism; malonyl-CoA biosynthesis; malonyl-CoA from acetyl-CoA: step 1/1.</text>
</comment>
<evidence type="ECO:0000256" key="14">
    <source>
        <dbReference type="SAM" id="MobiDB-lite"/>
    </source>
</evidence>
<evidence type="ECO:0000313" key="17">
    <source>
        <dbReference type="Proteomes" id="UP000184248"/>
    </source>
</evidence>
<dbReference type="AlphaFoldDB" id="A0A1M6U795"/>
<organism evidence="16 17">
    <name type="scientific">Halomonas caseinilytica</name>
    <dbReference type="NCBI Taxonomy" id="438744"/>
    <lineage>
        <taxon>Bacteria</taxon>
        <taxon>Pseudomonadati</taxon>
        <taxon>Pseudomonadota</taxon>
        <taxon>Gammaproteobacteria</taxon>
        <taxon>Oceanospirillales</taxon>
        <taxon>Halomonadaceae</taxon>
        <taxon>Halomonas</taxon>
    </lineage>
</organism>
<dbReference type="InterPro" id="IPR041010">
    <property type="entry name" value="Znf-ACC"/>
</dbReference>
<dbReference type="GO" id="GO:0009329">
    <property type="term" value="C:acetate CoA-transferase complex"/>
    <property type="evidence" value="ECO:0007669"/>
    <property type="project" value="TreeGrafter"/>
</dbReference>
<keyword evidence="6 13" id="KW-0863">Zinc-finger</keyword>
<gene>
    <name evidence="13" type="primary">accD</name>
    <name evidence="16" type="ORF">SAMN05192556_104168</name>
</gene>
<comment type="cofactor">
    <cofactor evidence="13">
        <name>Zn(2+)</name>
        <dbReference type="ChEBI" id="CHEBI:29105"/>
    </cofactor>
    <text evidence="13">Binds 1 zinc ion per subunit.</text>
</comment>
<dbReference type="GO" id="GO:0005524">
    <property type="term" value="F:ATP binding"/>
    <property type="evidence" value="ECO:0007669"/>
    <property type="project" value="UniProtKB-KW"/>
</dbReference>
<keyword evidence="17" id="KW-1185">Reference proteome</keyword>
<sequence>MSWLDKIVPSVGRIQRKERRTSVPDGLWRKCPKCESVLYLPELEKHHNVCPKCDHHLRLTARKRLDWFLDKEGREEIAADLEPVDRLKFRDSKKYKDRLSAAQKATGEKDGLVAMRGTLEGLPVVAVAFEFTFMGGSMGAVVGEKFVRAATQALDEGIPLVCFSASGGARMQEALFSLMQMAKTSAALEKLKQAGVPYISVLTDPVFGGVSASLAMLGDLNVAEPNALIGFAGPRVIEQTVREQLPEGFQRSEFLLEHGAVDMIVHRQEIRERLGGVLRKLTHQPANGPAVTGSGEPDLVDAAQQAEPSPEEPATTEPEAPSDERAGTDSEEADEPPRRDDNR</sequence>
<dbReference type="InterPro" id="IPR011762">
    <property type="entry name" value="COA_CT_N"/>
</dbReference>
<feature type="binding site" evidence="13">
    <location>
        <position position="53"/>
    </location>
    <ligand>
        <name>Zn(2+)</name>
        <dbReference type="ChEBI" id="CHEBI:29105"/>
    </ligand>
</feature>
<feature type="domain" description="CoA carboxyltransferase N-terminal" evidence="15">
    <location>
        <begin position="27"/>
        <end position="296"/>
    </location>
</feature>
<feature type="binding site" evidence="13">
    <location>
        <position position="34"/>
    </location>
    <ligand>
        <name>Zn(2+)</name>
        <dbReference type="ChEBI" id="CHEBI:29105"/>
    </ligand>
</feature>
<dbReference type="GO" id="GO:0008270">
    <property type="term" value="F:zinc ion binding"/>
    <property type="evidence" value="ECO:0007669"/>
    <property type="project" value="UniProtKB-UniRule"/>
</dbReference>
<dbReference type="PROSITE" id="PS50980">
    <property type="entry name" value="COA_CT_NTER"/>
    <property type="match status" value="1"/>
</dbReference>
<dbReference type="Pfam" id="PF17848">
    <property type="entry name" value="Zn_ribbon_ACC"/>
    <property type="match status" value="1"/>
</dbReference>
<evidence type="ECO:0000256" key="12">
    <source>
        <dbReference type="ARBA" id="ARBA00025280"/>
    </source>
</evidence>
<dbReference type="EC" id="2.1.3.15" evidence="13"/>
<feature type="zinc finger region" description="C4-type" evidence="13">
    <location>
        <begin position="31"/>
        <end position="53"/>
    </location>
</feature>
<comment type="function">
    <text evidence="12 13">Component of the acetyl coenzyme A carboxylase (ACC) complex. Biotin carboxylase (BC) catalyzes the carboxylation of biotin on its carrier protein (BCCP) and then the CO(2) group is transferred by the transcarboxylase to acetyl-CoA to form malonyl-CoA.</text>
</comment>
<evidence type="ECO:0000313" key="16">
    <source>
        <dbReference type="EMBL" id="SHK65026.1"/>
    </source>
</evidence>
<accession>A0A1M6U795</accession>
<dbReference type="InterPro" id="IPR029045">
    <property type="entry name" value="ClpP/crotonase-like_dom_sf"/>
</dbReference>
<dbReference type="PANTHER" id="PTHR42995:SF5">
    <property type="entry name" value="ACETYL-COENZYME A CARBOXYLASE CARBOXYL TRANSFERASE SUBUNIT BETA, CHLOROPLASTIC"/>
    <property type="match status" value="1"/>
</dbReference>
<proteinExistence type="inferred from homology"/>
<evidence type="ECO:0000256" key="10">
    <source>
        <dbReference type="ARBA" id="ARBA00023098"/>
    </source>
</evidence>
<keyword evidence="5 13" id="KW-0547">Nucleotide-binding</keyword>
<name>A0A1M6U795_9GAMM</name>
<keyword evidence="8 13" id="KW-0862">Zinc</keyword>
<comment type="subcellular location">
    <subcellularLocation>
        <location evidence="1 13">Cytoplasm</location>
    </subcellularLocation>
</comment>
<evidence type="ECO:0000256" key="8">
    <source>
        <dbReference type="ARBA" id="ARBA00022833"/>
    </source>
</evidence>
<evidence type="ECO:0000256" key="2">
    <source>
        <dbReference type="ARBA" id="ARBA00022516"/>
    </source>
</evidence>
<evidence type="ECO:0000259" key="15">
    <source>
        <dbReference type="PROSITE" id="PS50980"/>
    </source>
</evidence>
<dbReference type="Gene3D" id="3.90.226.10">
    <property type="entry name" value="2-enoyl-CoA Hydratase, Chain A, domain 1"/>
    <property type="match status" value="1"/>
</dbReference>
<dbReference type="PRINTS" id="PR01070">
    <property type="entry name" value="ACCCTRFRASEB"/>
</dbReference>
<dbReference type="UniPathway" id="UPA00655">
    <property type="reaction ID" value="UER00711"/>
</dbReference>
<dbReference type="NCBIfam" id="TIGR00515">
    <property type="entry name" value="accD"/>
    <property type="match status" value="1"/>
</dbReference>
<dbReference type="Proteomes" id="UP000184248">
    <property type="component" value="Unassembled WGS sequence"/>
</dbReference>
<keyword evidence="13" id="KW-0963">Cytoplasm</keyword>
<reference evidence="17" key="1">
    <citation type="submission" date="2016-11" db="EMBL/GenBank/DDBJ databases">
        <authorList>
            <person name="Varghese N."/>
            <person name="Submissions S."/>
        </authorList>
    </citation>
    <scope>NUCLEOTIDE SEQUENCE [LARGE SCALE GENOMIC DNA]</scope>
    <source>
        <strain evidence="17">ALO Sharm</strain>
    </source>
</reference>
<feature type="binding site" evidence="13">
    <location>
        <position position="50"/>
    </location>
    <ligand>
        <name>Zn(2+)</name>
        <dbReference type="ChEBI" id="CHEBI:29105"/>
    </ligand>
</feature>
<evidence type="ECO:0000256" key="1">
    <source>
        <dbReference type="ARBA" id="ARBA00004496"/>
    </source>
</evidence>
<evidence type="ECO:0000256" key="6">
    <source>
        <dbReference type="ARBA" id="ARBA00022771"/>
    </source>
</evidence>
<dbReference type="Pfam" id="PF01039">
    <property type="entry name" value="Carboxyl_trans"/>
    <property type="match status" value="1"/>
</dbReference>
<feature type="binding site" evidence="13">
    <location>
        <position position="31"/>
    </location>
    <ligand>
        <name>Zn(2+)</name>
        <dbReference type="ChEBI" id="CHEBI:29105"/>
    </ligand>
</feature>
<dbReference type="OrthoDB" id="9772975at2"/>
<keyword evidence="3 13" id="KW-0808">Transferase</keyword>
<dbReference type="GO" id="GO:2001295">
    <property type="term" value="P:malonyl-CoA biosynthetic process"/>
    <property type="evidence" value="ECO:0007669"/>
    <property type="project" value="UniProtKB-UniRule"/>
</dbReference>
<comment type="similarity">
    <text evidence="13">Belongs to the AccD/PCCB family.</text>
</comment>
<dbReference type="HAMAP" id="MF_01395">
    <property type="entry name" value="AcetylCoA_CT_beta"/>
    <property type="match status" value="1"/>
</dbReference>
<keyword evidence="11 13" id="KW-0275">Fatty acid biosynthesis</keyword>
<keyword evidence="4 13" id="KW-0479">Metal-binding</keyword>
<evidence type="ECO:0000256" key="13">
    <source>
        <dbReference type="HAMAP-Rule" id="MF_01395"/>
    </source>
</evidence>
<dbReference type="GO" id="GO:0003989">
    <property type="term" value="F:acetyl-CoA carboxylase activity"/>
    <property type="evidence" value="ECO:0007669"/>
    <property type="project" value="InterPro"/>
</dbReference>
<feature type="region of interest" description="Disordered" evidence="14">
    <location>
        <begin position="282"/>
        <end position="343"/>
    </location>
</feature>
<keyword evidence="7 13" id="KW-0276">Fatty acid metabolism</keyword>
<evidence type="ECO:0000256" key="4">
    <source>
        <dbReference type="ARBA" id="ARBA00022723"/>
    </source>
</evidence>
<protein>
    <recommendedName>
        <fullName evidence="13">Acetyl-coenzyme A carboxylase carboxyl transferase subunit beta</fullName>
        <shortName evidence="13">ACCase subunit beta</shortName>
        <shortName evidence="13">Acetyl-CoA carboxylase carboxyltransferase subunit beta</shortName>
        <ecNumber evidence="13">2.1.3.15</ecNumber>
    </recommendedName>
</protein>
<dbReference type="InterPro" id="IPR000438">
    <property type="entry name" value="Acetyl_CoA_COase_Trfase_b_su"/>
</dbReference>
<evidence type="ECO:0000256" key="9">
    <source>
        <dbReference type="ARBA" id="ARBA00022840"/>
    </source>
</evidence>
<dbReference type="PANTHER" id="PTHR42995">
    <property type="entry name" value="ACETYL-COENZYME A CARBOXYLASE CARBOXYL TRANSFERASE SUBUNIT BETA, CHLOROPLASTIC"/>
    <property type="match status" value="1"/>
</dbReference>
<dbReference type="GO" id="GO:0016743">
    <property type="term" value="F:carboxyl- or carbamoyltransferase activity"/>
    <property type="evidence" value="ECO:0007669"/>
    <property type="project" value="UniProtKB-UniRule"/>
</dbReference>
<evidence type="ECO:0000256" key="5">
    <source>
        <dbReference type="ARBA" id="ARBA00022741"/>
    </source>
</evidence>
<evidence type="ECO:0000256" key="3">
    <source>
        <dbReference type="ARBA" id="ARBA00022679"/>
    </source>
</evidence>
<keyword evidence="2 13" id="KW-0444">Lipid biosynthesis</keyword>
<dbReference type="EMBL" id="FRAL01000004">
    <property type="protein sequence ID" value="SHK65026.1"/>
    <property type="molecule type" value="Genomic_DNA"/>
</dbReference>
<dbReference type="GO" id="GO:0006633">
    <property type="term" value="P:fatty acid biosynthetic process"/>
    <property type="evidence" value="ECO:0007669"/>
    <property type="project" value="UniProtKB-KW"/>
</dbReference>